<gene>
    <name evidence="3" type="ordered locus">HQ_3556A</name>
</gene>
<dbReference type="HOGENOM" id="CLU_006332_14_1_2"/>
<dbReference type="EMBL" id="AM180088">
    <property type="protein sequence ID" value="CAJ53646.1"/>
    <property type="molecule type" value="Genomic_DNA"/>
</dbReference>
<protein>
    <submittedName>
        <fullName evidence="3">AlkP-core domain protein</fullName>
    </submittedName>
</protein>
<dbReference type="STRING" id="362976.HQ_3556A"/>
<evidence type="ECO:0000313" key="4">
    <source>
        <dbReference type="Proteomes" id="UP000001975"/>
    </source>
</evidence>
<evidence type="ECO:0000256" key="1">
    <source>
        <dbReference type="ARBA" id="ARBA00008779"/>
    </source>
</evidence>
<dbReference type="InterPro" id="IPR050738">
    <property type="entry name" value="Sulfatase"/>
</dbReference>
<dbReference type="GO" id="GO:0004065">
    <property type="term" value="F:arylsulfatase activity"/>
    <property type="evidence" value="ECO:0007669"/>
    <property type="project" value="TreeGrafter"/>
</dbReference>
<organism evidence="3 4">
    <name type="scientific">Haloquadratum walsbyi (strain DSM 16790 / HBSQ001)</name>
    <dbReference type="NCBI Taxonomy" id="362976"/>
    <lineage>
        <taxon>Archaea</taxon>
        <taxon>Methanobacteriati</taxon>
        <taxon>Methanobacteriota</taxon>
        <taxon>Stenosarchaea group</taxon>
        <taxon>Halobacteria</taxon>
        <taxon>Halobacteriales</taxon>
        <taxon>Haloferacaceae</taxon>
        <taxon>Haloquadratum</taxon>
    </lineage>
</organism>
<keyword evidence="4" id="KW-1185">Reference proteome</keyword>
<accession>Q18EH8</accession>
<dbReference type="KEGG" id="hwa:HQ_3556A"/>
<evidence type="ECO:0000259" key="2">
    <source>
        <dbReference type="Pfam" id="PF00884"/>
    </source>
</evidence>
<dbReference type="CDD" id="cd16148">
    <property type="entry name" value="sulfatase_like"/>
    <property type="match status" value="1"/>
</dbReference>
<dbReference type="InterPro" id="IPR000917">
    <property type="entry name" value="Sulfatase_N"/>
</dbReference>
<comment type="similarity">
    <text evidence="1">Belongs to the sulfatase family.</text>
</comment>
<reference evidence="3 4" key="1">
    <citation type="journal article" date="2006" name="BMC Genomics">
        <title>The genome of the square archaeon Haloquadratum walsbyi: life at the limits of water activity.</title>
        <authorList>
            <person name="Bolhuis H.H."/>
            <person name="Palm P.P."/>
            <person name="Wende A.W."/>
            <person name="Falb M.M."/>
            <person name="Rampp M.M."/>
            <person name="Rodriguez-Valera F.F."/>
            <person name="Pfeiffer F.F."/>
            <person name="Oesterhelt D.D."/>
        </authorList>
    </citation>
    <scope>NUCLEOTIDE SEQUENCE [LARGE SCALE GENOMIC DNA]</scope>
    <source>
        <strain evidence="4">DSM 16790 / HBSQ001</strain>
    </source>
</reference>
<name>Q18EH8_HALWD</name>
<sequence>MYLERERISLNIHLYKMFFVSMNGILFITVDCLRSDHMGCYGYNRPTTPNIDSLAESGTLYKNSYANCPSTRWAFQSLHTGISAVQIDGIGVPNECETLASKLLSKGYETGWFGINAFVSREYCYQKGFNKFYGIKDTIPKQSFIYKVGKQIHNSLNSEFIYNHIINPVYKKLYRRSQLKTGRYRPPNPDKQTVDRALDFINDKLNNSNFLCWVHFMDAHTPYGRYPKHLQAIRGDTSIEHVIKPHDEGKADQPHESVIDTYDACIRNVDEQVGRLLDRVPEETMVVLTGDHGEEFGRYQPHHRHSMYSSYTQVPIIIRDKGLPNSRKESPAQHLDLMPTILRRANIKIPDYFEGIQLQDEKRTKKEPIYFGFDRERGAIRIGDWKYMDYPDPELYNTPHSGIDGEPVTEQYPDKTSELRGLLEEYRSSPMVGKGKSNIYSNDNKISETIEENLEDLGYL</sequence>
<dbReference type="PANTHER" id="PTHR42693">
    <property type="entry name" value="ARYLSULFATASE FAMILY MEMBER"/>
    <property type="match status" value="1"/>
</dbReference>
<dbReference type="SUPFAM" id="SSF53649">
    <property type="entry name" value="Alkaline phosphatase-like"/>
    <property type="match status" value="1"/>
</dbReference>
<dbReference type="AlphaFoldDB" id="Q18EH8"/>
<dbReference type="Gene3D" id="3.40.720.10">
    <property type="entry name" value="Alkaline Phosphatase, subunit A"/>
    <property type="match status" value="1"/>
</dbReference>
<feature type="domain" description="Sulfatase N-terminal" evidence="2">
    <location>
        <begin position="25"/>
        <end position="347"/>
    </location>
</feature>
<evidence type="ECO:0000313" key="3">
    <source>
        <dbReference type="EMBL" id="CAJ53646.1"/>
    </source>
</evidence>
<dbReference type="Pfam" id="PF00884">
    <property type="entry name" value="Sulfatase"/>
    <property type="match status" value="1"/>
</dbReference>
<dbReference type="InterPro" id="IPR017850">
    <property type="entry name" value="Alkaline_phosphatase_core_sf"/>
</dbReference>
<proteinExistence type="inferred from homology"/>
<dbReference type="Proteomes" id="UP000001975">
    <property type="component" value="Chromosome"/>
</dbReference>
<dbReference type="eggNOG" id="arCOG02791">
    <property type="taxonomic scope" value="Archaea"/>
</dbReference>
<dbReference type="PANTHER" id="PTHR42693:SF33">
    <property type="entry name" value="ARYLSULFATASE"/>
    <property type="match status" value="1"/>
</dbReference>